<accession>A0A0L8ANM4</accession>
<protein>
    <submittedName>
        <fullName evidence="1">Uncharacterized protein</fullName>
    </submittedName>
</protein>
<organism evidence="1 2">
    <name type="scientific">Roseivirga seohaensis subsp. aquiponti</name>
    <dbReference type="NCBI Taxonomy" id="1566026"/>
    <lineage>
        <taxon>Bacteria</taxon>
        <taxon>Pseudomonadati</taxon>
        <taxon>Bacteroidota</taxon>
        <taxon>Cytophagia</taxon>
        <taxon>Cytophagales</taxon>
        <taxon>Roseivirgaceae</taxon>
        <taxon>Roseivirga</taxon>
    </lineage>
</organism>
<dbReference type="OrthoDB" id="4379323at2"/>
<name>A0A0L8ANM4_9BACT</name>
<keyword evidence="2" id="KW-1185">Reference proteome</keyword>
<evidence type="ECO:0000313" key="2">
    <source>
        <dbReference type="Proteomes" id="UP000036908"/>
    </source>
</evidence>
<dbReference type="EMBL" id="JSVA01000004">
    <property type="protein sequence ID" value="KOF03944.1"/>
    <property type="molecule type" value="Genomic_DNA"/>
</dbReference>
<dbReference type="RefSeq" id="WP_053222163.1">
    <property type="nucleotide sequence ID" value="NZ_JSVA01000004.1"/>
</dbReference>
<gene>
    <name evidence="1" type="ORF">OB69_02740</name>
</gene>
<dbReference type="Proteomes" id="UP000036908">
    <property type="component" value="Unassembled WGS sequence"/>
</dbReference>
<proteinExistence type="predicted"/>
<dbReference type="PATRIC" id="fig|1566026.4.peg.2318"/>
<evidence type="ECO:0000313" key="1">
    <source>
        <dbReference type="EMBL" id="KOF03944.1"/>
    </source>
</evidence>
<comment type="caution">
    <text evidence="1">The sequence shown here is derived from an EMBL/GenBank/DDBJ whole genome shotgun (WGS) entry which is preliminary data.</text>
</comment>
<dbReference type="AlphaFoldDB" id="A0A0L8ANM4"/>
<sequence>MSDLKTNFPDWRPEKQAIDPRLRKVRNRTQLADFYGCHINTLKRWLDLAENRISFQLKGRRSFFPNEILEIVDVLGPSPKD</sequence>
<reference evidence="2" key="1">
    <citation type="submission" date="2014-11" db="EMBL/GenBank/DDBJ databases">
        <title>Genome sequencing of Roseivirga sp. D-25.</title>
        <authorList>
            <person name="Selvaratnam C."/>
            <person name="Thevarajoo S."/>
            <person name="Goh K.M."/>
            <person name="Eee R."/>
            <person name="Chan K.-G."/>
            <person name="Chong C.S."/>
        </authorList>
    </citation>
    <scope>NUCLEOTIDE SEQUENCE [LARGE SCALE GENOMIC DNA]</scope>
    <source>
        <strain evidence="2">D-25</strain>
    </source>
</reference>